<dbReference type="Pfam" id="PF11746">
    <property type="entry name" value="DUF3303"/>
    <property type="match status" value="1"/>
</dbReference>
<sequence>MLYLVTSSPRPEAPSTVRARQLQFWNWFDGLIEQGTARHVYARLGRGLVAVMDVESPEDLHALLNQWAEYVPASFEVQTLLPREHQAQLVRAAAGA</sequence>
<keyword evidence="2" id="KW-1185">Reference proteome</keyword>
<dbReference type="InterPro" id="IPR021734">
    <property type="entry name" value="DUF3303"/>
</dbReference>
<reference evidence="1 2" key="1">
    <citation type="submission" date="2017-05" db="EMBL/GenBank/DDBJ databases">
        <authorList>
            <person name="Song R."/>
            <person name="Chenine A.L."/>
            <person name="Ruprecht R.M."/>
        </authorList>
    </citation>
    <scope>NUCLEOTIDE SEQUENCE [LARGE SCALE GENOMIC DNA]</scope>
    <source>
        <strain evidence="1 2">DSM 26136</strain>
    </source>
</reference>
<name>A0A1Y0ER70_9BURK</name>
<evidence type="ECO:0000313" key="1">
    <source>
        <dbReference type="EMBL" id="ARU06076.1"/>
    </source>
</evidence>
<dbReference type="AlphaFoldDB" id="A0A1Y0ER70"/>
<protein>
    <recommendedName>
        <fullName evidence="3">DUF3303 domain-containing protein</fullName>
    </recommendedName>
</protein>
<dbReference type="EMBL" id="CP021455">
    <property type="protein sequence ID" value="ARU06076.1"/>
    <property type="molecule type" value="Genomic_DNA"/>
</dbReference>
<organism evidence="1 2">
    <name type="scientific">Comamonas serinivorans</name>
    <dbReference type="NCBI Taxonomy" id="1082851"/>
    <lineage>
        <taxon>Bacteria</taxon>
        <taxon>Pseudomonadati</taxon>
        <taxon>Pseudomonadota</taxon>
        <taxon>Betaproteobacteria</taxon>
        <taxon>Burkholderiales</taxon>
        <taxon>Comamonadaceae</taxon>
        <taxon>Comamonas</taxon>
    </lineage>
</organism>
<dbReference type="Proteomes" id="UP000196138">
    <property type="component" value="Chromosome"/>
</dbReference>
<evidence type="ECO:0008006" key="3">
    <source>
        <dbReference type="Google" id="ProtNLM"/>
    </source>
</evidence>
<evidence type="ECO:0000313" key="2">
    <source>
        <dbReference type="Proteomes" id="UP000196138"/>
    </source>
</evidence>
<dbReference type="RefSeq" id="WP_087282861.1">
    <property type="nucleotide sequence ID" value="NZ_CP021455.1"/>
</dbReference>
<accession>A0A1Y0ER70</accession>
<dbReference type="OrthoDB" id="8636309at2"/>
<gene>
    <name evidence="1" type="ORF">CCO03_16640</name>
</gene>
<dbReference type="KEGG" id="cser:CCO03_16640"/>
<proteinExistence type="predicted"/>